<accession>A0A4R4ZTQ7</accession>
<gene>
    <name evidence="1" type="ORF">E1263_04460</name>
</gene>
<evidence type="ECO:0000313" key="1">
    <source>
        <dbReference type="EMBL" id="TDD62225.1"/>
    </source>
</evidence>
<protein>
    <submittedName>
        <fullName evidence="1">Uncharacterized protein</fullName>
    </submittedName>
</protein>
<evidence type="ECO:0000313" key="2">
    <source>
        <dbReference type="Proteomes" id="UP000295124"/>
    </source>
</evidence>
<organism evidence="1 2">
    <name type="scientific">Kribbella antibiotica</name>
    <dbReference type="NCBI Taxonomy" id="190195"/>
    <lineage>
        <taxon>Bacteria</taxon>
        <taxon>Bacillati</taxon>
        <taxon>Actinomycetota</taxon>
        <taxon>Actinomycetes</taxon>
        <taxon>Propionibacteriales</taxon>
        <taxon>Kribbellaceae</taxon>
        <taxon>Kribbella</taxon>
    </lineage>
</organism>
<name>A0A4R4ZTQ7_9ACTN</name>
<reference evidence="1 2" key="1">
    <citation type="submission" date="2019-03" db="EMBL/GenBank/DDBJ databases">
        <title>Draft genome sequences of novel Actinobacteria.</title>
        <authorList>
            <person name="Sahin N."/>
            <person name="Ay H."/>
            <person name="Saygin H."/>
        </authorList>
    </citation>
    <scope>NUCLEOTIDE SEQUENCE [LARGE SCALE GENOMIC DNA]</scope>
    <source>
        <strain evidence="1 2">JCM 13523</strain>
    </source>
</reference>
<dbReference type="OrthoDB" id="3577809at2"/>
<proteinExistence type="predicted"/>
<dbReference type="EMBL" id="SMKX01000008">
    <property type="protein sequence ID" value="TDD62225.1"/>
    <property type="molecule type" value="Genomic_DNA"/>
</dbReference>
<dbReference type="AlphaFoldDB" id="A0A4R4ZTQ7"/>
<sequence length="82" mass="9257">MQVHFYCKDPQSKTADDCPSFYQTSKGSWVVQGDALGDEVGAQLRGLKESETFLEIPQTLVDRFVQQYVEERYGVDLGPAPR</sequence>
<keyword evidence="2" id="KW-1185">Reference proteome</keyword>
<comment type="caution">
    <text evidence="1">The sequence shown here is derived from an EMBL/GenBank/DDBJ whole genome shotgun (WGS) entry which is preliminary data.</text>
</comment>
<dbReference type="Proteomes" id="UP000295124">
    <property type="component" value="Unassembled WGS sequence"/>
</dbReference>